<gene>
    <name evidence="2" type="ORF">RM540_07945</name>
</gene>
<dbReference type="PROSITE" id="PS51257">
    <property type="entry name" value="PROKAR_LIPOPROTEIN"/>
    <property type="match status" value="1"/>
</dbReference>
<dbReference type="EMBL" id="JAVRHT010000015">
    <property type="protein sequence ID" value="MDT0631680.1"/>
    <property type="molecule type" value="Genomic_DNA"/>
</dbReference>
<keyword evidence="3" id="KW-1185">Reference proteome</keyword>
<dbReference type="Proteomes" id="UP001267426">
    <property type="component" value="Unassembled WGS sequence"/>
</dbReference>
<keyword evidence="1" id="KW-0732">Signal</keyword>
<dbReference type="RefSeq" id="WP_311663021.1">
    <property type="nucleotide sequence ID" value="NZ_JAVRHT010000015.1"/>
</dbReference>
<proteinExistence type="predicted"/>
<name>A0ABU3BQW0_9BACT</name>
<reference evidence="2 3" key="1">
    <citation type="submission" date="2023-09" db="EMBL/GenBank/DDBJ databases">
        <authorList>
            <person name="Rey-Velasco X."/>
        </authorList>
    </citation>
    <scope>NUCLEOTIDE SEQUENCE [LARGE SCALE GENOMIC DNA]</scope>
    <source>
        <strain evidence="2 3">F394</strain>
    </source>
</reference>
<protein>
    <submittedName>
        <fullName evidence="2">Uncharacterized protein</fullName>
    </submittedName>
</protein>
<organism evidence="2 3">
    <name type="scientific">Rubrivirga litoralis</name>
    <dbReference type="NCBI Taxonomy" id="3075598"/>
    <lineage>
        <taxon>Bacteria</taxon>
        <taxon>Pseudomonadati</taxon>
        <taxon>Rhodothermota</taxon>
        <taxon>Rhodothermia</taxon>
        <taxon>Rhodothermales</taxon>
        <taxon>Rubricoccaceae</taxon>
        <taxon>Rubrivirga</taxon>
    </lineage>
</organism>
<evidence type="ECO:0000313" key="2">
    <source>
        <dbReference type="EMBL" id="MDT0631680.1"/>
    </source>
</evidence>
<sequence>MRPLLLLSALLATGCAATGTQLEPAPAAETVAPETAVEVVDGVRMTAETGAWDGLARVKTEVTPLRVTIENGSRLPVRLRYDDFTLVSPQGGRYAALPPYGIEGDVADPVLVDAYAPVTAPGFAYSGFTVAPYYASVYPTLTPYAGSFGYDPLYYNRYYTAYREIALPTEEMVREALPEGVIDPGGRVSGFLYFERVPPSAPRVRFRADLVDARTGETFGEISIPFVVEE</sequence>
<comment type="caution">
    <text evidence="2">The sequence shown here is derived from an EMBL/GenBank/DDBJ whole genome shotgun (WGS) entry which is preliminary data.</text>
</comment>
<feature type="signal peptide" evidence="1">
    <location>
        <begin position="1"/>
        <end position="17"/>
    </location>
</feature>
<feature type="chain" id="PRO_5045528869" evidence="1">
    <location>
        <begin position="18"/>
        <end position="230"/>
    </location>
</feature>
<evidence type="ECO:0000313" key="3">
    <source>
        <dbReference type="Proteomes" id="UP001267426"/>
    </source>
</evidence>
<accession>A0ABU3BQW0</accession>
<evidence type="ECO:0000256" key="1">
    <source>
        <dbReference type="SAM" id="SignalP"/>
    </source>
</evidence>